<evidence type="ECO:0000313" key="8">
    <source>
        <dbReference type="EMBL" id="CAB4617598.1"/>
    </source>
</evidence>
<dbReference type="InterPro" id="IPR007227">
    <property type="entry name" value="Cell_shape_determining_MreD"/>
</dbReference>
<evidence type="ECO:0000256" key="6">
    <source>
        <dbReference type="ARBA" id="ARBA00023136"/>
    </source>
</evidence>
<keyword evidence="6 7" id="KW-0472">Membrane</keyword>
<feature type="transmembrane region" description="Helical" evidence="7">
    <location>
        <begin position="132"/>
        <end position="149"/>
    </location>
</feature>
<dbReference type="NCBIfam" id="TIGR03426">
    <property type="entry name" value="shape_MreD"/>
    <property type="match status" value="1"/>
</dbReference>
<organism evidence="8">
    <name type="scientific">freshwater metagenome</name>
    <dbReference type="NCBI Taxonomy" id="449393"/>
    <lineage>
        <taxon>unclassified sequences</taxon>
        <taxon>metagenomes</taxon>
        <taxon>ecological metagenomes</taxon>
    </lineage>
</organism>
<feature type="transmembrane region" description="Helical" evidence="7">
    <location>
        <begin position="36"/>
        <end position="60"/>
    </location>
</feature>
<keyword evidence="5 7" id="KW-1133">Transmembrane helix</keyword>
<evidence type="ECO:0000256" key="7">
    <source>
        <dbReference type="SAM" id="Phobius"/>
    </source>
</evidence>
<proteinExistence type="predicted"/>
<gene>
    <name evidence="8" type="ORF">UFOPK1835_01515</name>
</gene>
<dbReference type="GO" id="GO:0008360">
    <property type="term" value="P:regulation of cell shape"/>
    <property type="evidence" value="ECO:0007669"/>
    <property type="project" value="UniProtKB-KW"/>
</dbReference>
<evidence type="ECO:0000256" key="3">
    <source>
        <dbReference type="ARBA" id="ARBA00022692"/>
    </source>
</evidence>
<keyword evidence="4" id="KW-0133">Cell shape</keyword>
<name>A0A6J6IA25_9ZZZZ</name>
<feature type="transmembrane region" description="Helical" evidence="7">
    <location>
        <begin position="6"/>
        <end position="24"/>
    </location>
</feature>
<evidence type="ECO:0000256" key="4">
    <source>
        <dbReference type="ARBA" id="ARBA00022960"/>
    </source>
</evidence>
<dbReference type="Pfam" id="PF04093">
    <property type="entry name" value="MreD"/>
    <property type="match status" value="1"/>
</dbReference>
<evidence type="ECO:0000256" key="2">
    <source>
        <dbReference type="ARBA" id="ARBA00022475"/>
    </source>
</evidence>
<reference evidence="8" key="1">
    <citation type="submission" date="2020-05" db="EMBL/GenBank/DDBJ databases">
        <authorList>
            <person name="Chiriac C."/>
            <person name="Salcher M."/>
            <person name="Ghai R."/>
            <person name="Kavagutti S V."/>
        </authorList>
    </citation>
    <scope>NUCLEOTIDE SEQUENCE</scope>
</reference>
<dbReference type="AlphaFoldDB" id="A0A6J6IA25"/>
<keyword evidence="2" id="KW-1003">Cell membrane</keyword>
<dbReference type="GO" id="GO:0005886">
    <property type="term" value="C:plasma membrane"/>
    <property type="evidence" value="ECO:0007669"/>
    <property type="project" value="UniProtKB-SubCell"/>
</dbReference>
<accession>A0A6J6IA25</accession>
<feature type="transmembrane region" description="Helical" evidence="7">
    <location>
        <begin position="66"/>
        <end position="87"/>
    </location>
</feature>
<evidence type="ECO:0000256" key="5">
    <source>
        <dbReference type="ARBA" id="ARBA00022989"/>
    </source>
</evidence>
<evidence type="ECO:0000256" key="1">
    <source>
        <dbReference type="ARBA" id="ARBA00004651"/>
    </source>
</evidence>
<feature type="transmembrane region" description="Helical" evidence="7">
    <location>
        <begin position="99"/>
        <end position="120"/>
    </location>
</feature>
<comment type="subcellular location">
    <subcellularLocation>
        <location evidence="1">Cell membrane</location>
        <topology evidence="1">Multi-pass membrane protein</topology>
    </subcellularLocation>
</comment>
<protein>
    <submittedName>
        <fullName evidence="8">Unannotated protein</fullName>
    </submittedName>
</protein>
<dbReference type="EMBL" id="CAEZUP010000073">
    <property type="protein sequence ID" value="CAB4617598.1"/>
    <property type="molecule type" value="Genomic_DNA"/>
</dbReference>
<sequence length="170" mass="17909">MLGHPALRYLILLITGVVFQRAVCVQFDLDGTTPDVLLVLAIAAGIVGGTERGAIVGFFAGMALDSISVTPFGLGAVAYMGAGALAGWMEGTIVHSARWLTMVVAFVTSALGVTAFAVIGSVLGQSQMLSDHLLQVVLVVSIWSALLVIPATRACRWAETYSDRFRPAMR</sequence>
<keyword evidence="3 7" id="KW-0812">Transmembrane</keyword>